<feature type="compositionally biased region" description="Low complexity" evidence="9">
    <location>
        <begin position="864"/>
        <end position="879"/>
    </location>
</feature>
<keyword evidence="7" id="KW-0131">Cell cycle</keyword>
<evidence type="ECO:0000259" key="10">
    <source>
        <dbReference type="SMART" id="SM00382"/>
    </source>
</evidence>
<evidence type="ECO:0000256" key="3">
    <source>
        <dbReference type="ARBA" id="ARBA00022741"/>
    </source>
</evidence>
<evidence type="ECO:0000256" key="2">
    <source>
        <dbReference type="ARBA" id="ARBA00022705"/>
    </source>
</evidence>
<dbReference type="GO" id="GO:0006260">
    <property type="term" value="P:DNA replication"/>
    <property type="evidence" value="ECO:0007669"/>
    <property type="project" value="UniProtKB-KW"/>
</dbReference>
<dbReference type="GO" id="GO:0005524">
    <property type="term" value="F:ATP binding"/>
    <property type="evidence" value="ECO:0007669"/>
    <property type="project" value="UniProtKB-KW"/>
</dbReference>
<evidence type="ECO:0000256" key="6">
    <source>
        <dbReference type="ARBA" id="ARBA00023242"/>
    </source>
</evidence>
<evidence type="ECO:0000256" key="1">
    <source>
        <dbReference type="ARBA" id="ARBA00004123"/>
    </source>
</evidence>
<feature type="compositionally biased region" description="Acidic residues" evidence="9">
    <location>
        <begin position="1"/>
        <end position="26"/>
    </location>
</feature>
<keyword evidence="3" id="KW-0547">Nucleotide-binding</keyword>
<dbReference type="Gene3D" id="1.10.8.60">
    <property type="match status" value="1"/>
</dbReference>
<proteinExistence type="inferred from homology"/>
<organism evidence="11">
    <name type="scientific">Culex pipiens</name>
    <name type="common">House mosquito</name>
    <dbReference type="NCBI Taxonomy" id="7175"/>
    <lineage>
        <taxon>Eukaryota</taxon>
        <taxon>Metazoa</taxon>
        <taxon>Ecdysozoa</taxon>
        <taxon>Arthropoda</taxon>
        <taxon>Hexapoda</taxon>
        <taxon>Insecta</taxon>
        <taxon>Pterygota</taxon>
        <taxon>Neoptera</taxon>
        <taxon>Endopterygota</taxon>
        <taxon>Diptera</taxon>
        <taxon>Nematocera</taxon>
        <taxon>Culicoidea</taxon>
        <taxon>Culicidae</taxon>
        <taxon>Culicinae</taxon>
        <taxon>Culicini</taxon>
        <taxon>Culex</taxon>
        <taxon>Culex</taxon>
    </lineage>
</organism>
<protein>
    <submittedName>
        <fullName evidence="11">Chromosome transmission fidelity protein 18 homolog</fullName>
    </submittedName>
</protein>
<evidence type="ECO:0000256" key="8">
    <source>
        <dbReference type="ARBA" id="ARBA00043975"/>
    </source>
</evidence>
<feature type="region of interest" description="Disordered" evidence="9">
    <location>
        <begin position="1"/>
        <end position="118"/>
    </location>
</feature>
<feature type="compositionally biased region" description="Polar residues" evidence="9">
    <location>
        <begin position="78"/>
        <end position="88"/>
    </location>
</feature>
<dbReference type="InterPro" id="IPR053016">
    <property type="entry name" value="CTF18-RFC_complex"/>
</dbReference>
<dbReference type="CDD" id="cd00009">
    <property type="entry name" value="AAA"/>
    <property type="match status" value="1"/>
</dbReference>
<evidence type="ECO:0000256" key="5">
    <source>
        <dbReference type="ARBA" id="ARBA00023125"/>
    </source>
</evidence>
<dbReference type="PANTHER" id="PTHR46765">
    <property type="entry name" value="P-LOOP CONTAINING NUCLEOSIDE TRIPHOSPHATE HYDROLASES SUPERFAMILY PROTEIN"/>
    <property type="match status" value="1"/>
</dbReference>
<comment type="similarity">
    <text evidence="8">Belongs to the activator 1 small subunits family. CTF18 subfamily.</text>
</comment>
<dbReference type="GO" id="GO:0016887">
    <property type="term" value="F:ATP hydrolysis activity"/>
    <property type="evidence" value="ECO:0007669"/>
    <property type="project" value="InterPro"/>
</dbReference>
<feature type="compositionally biased region" description="Polar residues" evidence="9">
    <location>
        <begin position="35"/>
        <end position="53"/>
    </location>
</feature>
<dbReference type="FunFam" id="3.40.50.300:FF:001083">
    <property type="entry name" value="Chromosome transmission fidelity factor 18"/>
    <property type="match status" value="1"/>
</dbReference>
<keyword evidence="4" id="KW-0067">ATP-binding</keyword>
<dbReference type="InterPro" id="IPR003593">
    <property type="entry name" value="AAA+_ATPase"/>
</dbReference>
<feature type="compositionally biased region" description="Basic and acidic residues" evidence="9">
    <location>
        <begin position="885"/>
        <end position="896"/>
    </location>
</feature>
<reference evidence="11" key="1">
    <citation type="submission" date="2021-05" db="EMBL/GenBank/DDBJ databases">
        <authorList>
            <person name="Alioto T."/>
            <person name="Alioto T."/>
            <person name="Gomez Garrido J."/>
        </authorList>
    </citation>
    <scope>NUCLEOTIDE SEQUENCE</scope>
</reference>
<dbReference type="SUPFAM" id="SSF52540">
    <property type="entry name" value="P-loop containing nucleoside triphosphate hydrolases"/>
    <property type="match status" value="1"/>
</dbReference>
<dbReference type="AlphaFoldDB" id="A0A8D8CUF8"/>
<sequence>MDQFPTEEEEFELQYGDELDAMDDMGMEMTPATPGPSSRQEPPRASTSFSNYSRHGGRAPDSPHLSQINEDSPLRSPALSQIPRNASTTHKRLFGTPSDKGQYGRMASTPFPGASSSAAVDPLAEIQNMGLNPRKRRLDALFGDIQDIEDDRSEYNFGGMDCATKKSKTEEQLDRELIEKILEARKQFQAVVNPTKSSGLARLEALHRFKMQNLSYSLPKWPFATVVRSDKERVYVRFHSEEFETKEINEINCFKDGYNGLLGEAKERIWNEAKEIIAKRYEEPVRAIEVNPEAPVVVVPDHGSVLWVEKYRPKRYIDLLSDETTNRSLLQWLKLWDKVVFNREPKQTKDTKQINSFNKKTGRFESGGWKKKGRSTLNTELDEHGRPAQKIALLCGPPGLGKTTLAHTIARHAGYVVREVNASDDRSPEAFRVALEGGTQMKSVLNQDGRPNCIVLDEIDGAPVATIEFLLRFVTGAVPVKGAKKTAKGEKADKFILKRPIICICNDMYVPALRQLRQMAFVVNFPPTESARLAERLLLIAKQEKILTDLTSMLALADKTGNDVRACLSMLQFHSSLKKPLRLTDVLKSNVGQKDRHKGLFGIWSAIFQIQRPKKMLSQEDDAAEAIVTLSDMSPATRMVNVLDVLHMAGDYDRLMQGVFENYLHQKMPDPNMVGVADAGEWFCFNDRVQQKINHQQNYSVYPYLTYGFVVWHYLFAGLAWPKINFPSKGFENSQKLATCKLILTGLRKGLSAHLKGIGEGPTVLLDTVPLLKRVISPSLRSVSLQLLTPKEKSDLTHTVEVMADFGLNYIQLKSAEGTYQYQLDPDLEQLGQFQGVSPQNLSYFGKQIVAREVELEQMRRAQPKAAAATSSRAIAGPAPVAKKSRPEPPAKDKKTALPNHLQTLQPKQINVSKVKQVVSKDFFGRVSTKETVLSVQEGGTDTIVKSPIWYRYKEGFNNAVRKDVTLQDLM</sequence>
<dbReference type="GO" id="GO:0003677">
    <property type="term" value="F:DNA binding"/>
    <property type="evidence" value="ECO:0007669"/>
    <property type="project" value="UniProtKB-KW"/>
</dbReference>
<name>A0A8D8CUF8_CULPI</name>
<feature type="domain" description="AAA+ ATPase" evidence="10">
    <location>
        <begin position="388"/>
        <end position="525"/>
    </location>
</feature>
<evidence type="ECO:0000256" key="7">
    <source>
        <dbReference type="ARBA" id="ARBA00023306"/>
    </source>
</evidence>
<dbReference type="Gene3D" id="3.40.50.300">
    <property type="entry name" value="P-loop containing nucleotide triphosphate hydrolases"/>
    <property type="match status" value="1"/>
</dbReference>
<dbReference type="InterPro" id="IPR027417">
    <property type="entry name" value="P-loop_NTPase"/>
</dbReference>
<evidence type="ECO:0000256" key="9">
    <source>
        <dbReference type="SAM" id="MobiDB-lite"/>
    </source>
</evidence>
<dbReference type="PANTHER" id="PTHR46765:SF1">
    <property type="entry name" value="P-LOOP CONTAINING NUCLEOSIDE TRIPHOSPHATE HYDROLASES SUPERFAMILY PROTEIN"/>
    <property type="match status" value="1"/>
</dbReference>
<dbReference type="Pfam" id="PF00004">
    <property type="entry name" value="AAA"/>
    <property type="match status" value="1"/>
</dbReference>
<comment type="subcellular location">
    <subcellularLocation>
        <location evidence="1">Nucleus</location>
    </subcellularLocation>
</comment>
<dbReference type="SMART" id="SM00382">
    <property type="entry name" value="AAA"/>
    <property type="match status" value="1"/>
</dbReference>
<dbReference type="GO" id="GO:0005634">
    <property type="term" value="C:nucleus"/>
    <property type="evidence" value="ECO:0007669"/>
    <property type="project" value="UniProtKB-SubCell"/>
</dbReference>
<dbReference type="EMBL" id="HBUE01139508">
    <property type="protein sequence ID" value="CAG6500057.1"/>
    <property type="molecule type" value="Transcribed_RNA"/>
</dbReference>
<keyword evidence="5" id="KW-0238">DNA-binding</keyword>
<evidence type="ECO:0000313" key="11">
    <source>
        <dbReference type="EMBL" id="CAG6500057.1"/>
    </source>
</evidence>
<feature type="region of interest" description="Disordered" evidence="9">
    <location>
        <begin position="861"/>
        <end position="896"/>
    </location>
</feature>
<evidence type="ECO:0000256" key="4">
    <source>
        <dbReference type="ARBA" id="ARBA00022840"/>
    </source>
</evidence>
<keyword evidence="6" id="KW-0539">Nucleus</keyword>
<accession>A0A8D8CUF8</accession>
<keyword evidence="2" id="KW-0235">DNA replication</keyword>
<dbReference type="InterPro" id="IPR003959">
    <property type="entry name" value="ATPase_AAA_core"/>
</dbReference>